<name>A0A0K2JH59_SPIKU</name>
<sequence>MEKNGNGGWGTYYFKMVYSKIIREACLKVELKQTTPQYIKEMIKKDETSYTEPAKKFTFINNTSLKTLSI</sequence>
<dbReference type="PATRIC" id="fig|273035.7.peg.1051"/>
<evidence type="ECO:0000313" key="1">
    <source>
        <dbReference type="EMBL" id="ALA97753.1"/>
    </source>
</evidence>
<protein>
    <submittedName>
        <fullName evidence="1">Uncharacterized protein</fullName>
    </submittedName>
</protein>
<evidence type="ECO:0000313" key="2">
    <source>
        <dbReference type="Proteomes" id="UP000062963"/>
    </source>
</evidence>
<dbReference type="EMBL" id="CP010899">
    <property type="protein sequence ID" value="ALA97753.1"/>
    <property type="molecule type" value="Genomic_DNA"/>
</dbReference>
<gene>
    <name evidence="1" type="ORF">SKUN_00863</name>
</gene>
<dbReference type="Proteomes" id="UP000062963">
    <property type="component" value="Chromosome"/>
</dbReference>
<dbReference type="KEGG" id="skn:SKUN_00863"/>
<reference evidence="1 2" key="1">
    <citation type="journal article" date="2015" name="Genome Announc.">
        <title>Complete Genome Sequence of Spiroplasma kunkelii Strain CR2-3x, Causal Agent of Corn Stunt Disease in Zea mays L.</title>
        <authorList>
            <person name="Davis R.E."/>
            <person name="Shao J."/>
            <person name="Dally E.L."/>
            <person name="Zhao Y."/>
            <person name="Gasparich G.E."/>
            <person name="Gaynor B.J."/>
            <person name="Athey J.C."/>
            <person name="Harrison N.A."/>
            <person name="Donofrio N."/>
        </authorList>
    </citation>
    <scope>NUCLEOTIDE SEQUENCE [LARGE SCALE GENOMIC DNA]</scope>
    <source>
        <strain evidence="1 2">CR2-3x</strain>
    </source>
</reference>
<accession>A0A0K2JH59</accession>
<organism evidence="1 2">
    <name type="scientific">Spiroplasma kunkelii CR2-3x</name>
    <dbReference type="NCBI Taxonomy" id="273035"/>
    <lineage>
        <taxon>Bacteria</taxon>
        <taxon>Bacillati</taxon>
        <taxon>Mycoplasmatota</taxon>
        <taxon>Mollicutes</taxon>
        <taxon>Entomoplasmatales</taxon>
        <taxon>Spiroplasmataceae</taxon>
        <taxon>Spiroplasma</taxon>
    </lineage>
</organism>
<dbReference type="AlphaFoldDB" id="A0A0K2JH59"/>
<keyword evidence="2" id="KW-1185">Reference proteome</keyword>
<proteinExistence type="predicted"/>